<gene>
    <name evidence="1" type="ORF">ACFFLS_04015</name>
</gene>
<name>A0ABV6BL78_9FLAO</name>
<comment type="caution">
    <text evidence="1">The sequence shown here is derived from an EMBL/GenBank/DDBJ whole genome shotgun (WGS) entry which is preliminary data.</text>
</comment>
<evidence type="ECO:0000313" key="2">
    <source>
        <dbReference type="Proteomes" id="UP001589734"/>
    </source>
</evidence>
<organism evidence="1 2">
    <name type="scientific">Flavobacterium procerum</name>
    <dbReference type="NCBI Taxonomy" id="1455569"/>
    <lineage>
        <taxon>Bacteria</taxon>
        <taxon>Pseudomonadati</taxon>
        <taxon>Bacteroidota</taxon>
        <taxon>Flavobacteriia</taxon>
        <taxon>Flavobacteriales</taxon>
        <taxon>Flavobacteriaceae</taxon>
        <taxon>Flavobacterium</taxon>
    </lineage>
</organism>
<dbReference type="RefSeq" id="WP_379685399.1">
    <property type="nucleotide sequence ID" value="NZ_JBHLYW010000004.1"/>
</dbReference>
<dbReference type="EMBL" id="JBHLYW010000004">
    <property type="protein sequence ID" value="MFC0076188.1"/>
    <property type="molecule type" value="Genomic_DNA"/>
</dbReference>
<accession>A0ABV6BL78</accession>
<proteinExistence type="predicted"/>
<dbReference type="Proteomes" id="UP001589734">
    <property type="component" value="Unassembled WGS sequence"/>
</dbReference>
<keyword evidence="2" id="KW-1185">Reference proteome</keyword>
<evidence type="ECO:0008006" key="3">
    <source>
        <dbReference type="Google" id="ProtNLM"/>
    </source>
</evidence>
<reference evidence="1 2" key="1">
    <citation type="submission" date="2024-09" db="EMBL/GenBank/DDBJ databases">
        <authorList>
            <person name="Sun Q."/>
            <person name="Mori K."/>
        </authorList>
    </citation>
    <scope>NUCLEOTIDE SEQUENCE [LARGE SCALE GENOMIC DNA]</scope>
    <source>
        <strain evidence="1 2">CGMCC 1.12926</strain>
    </source>
</reference>
<sequence length="180" mass="20688">MKRSSVLFFVLFFCTISCDLVKDSPDTIFQLIGLNSNKIPPSYERVFKELRQQKESKSLNVPSEDGKSMKKANCVEFVKYFYGLTFKEDLKKIKKLNPDDDAKEIVKAGIELFEYADEIQSKDFPVIAKMIDDGKSDEEVDAAAKHLDDTKGIELDKKHQKMMDLLLPYADKNGVEYKRL</sequence>
<evidence type="ECO:0000313" key="1">
    <source>
        <dbReference type="EMBL" id="MFC0076188.1"/>
    </source>
</evidence>
<protein>
    <recommendedName>
        <fullName evidence="3">Lipoprotein</fullName>
    </recommendedName>
</protein>